<feature type="domain" description="GHMP kinase N-terminal" evidence="10">
    <location>
        <begin position="82"/>
        <end position="165"/>
    </location>
</feature>
<dbReference type="EMBL" id="CACRSM010000001">
    <property type="protein sequence ID" value="VYS73159.1"/>
    <property type="molecule type" value="Genomic_DNA"/>
</dbReference>
<dbReference type="Gene3D" id="3.30.70.890">
    <property type="entry name" value="GHMP kinase, C-terminal domain"/>
    <property type="match status" value="1"/>
</dbReference>
<evidence type="ECO:0000259" key="10">
    <source>
        <dbReference type="Pfam" id="PF00288"/>
    </source>
</evidence>
<comment type="function">
    <text evidence="9">Catalyzes the phosphorylation of the position 2 hydroxy group of 4-diphosphocytidyl-2C-methyl-D-erythritol.</text>
</comment>
<dbReference type="AlphaFoldDB" id="A0A6N2QYP8"/>
<evidence type="ECO:0000256" key="8">
    <source>
        <dbReference type="ARBA" id="ARBA00032554"/>
    </source>
</evidence>
<name>A0A6N2QYP8_9ACTO</name>
<dbReference type="GO" id="GO:0019288">
    <property type="term" value="P:isopentenyl diphosphate biosynthetic process, methylerythritol 4-phosphate pathway"/>
    <property type="evidence" value="ECO:0007669"/>
    <property type="project" value="UniProtKB-UniRule"/>
</dbReference>
<dbReference type="PANTHER" id="PTHR43527:SF2">
    <property type="entry name" value="4-DIPHOSPHOCYTIDYL-2-C-METHYL-D-ERYTHRITOL KINASE, CHLOROPLASTIC"/>
    <property type="match status" value="1"/>
</dbReference>
<keyword evidence="7 9" id="KW-0067">ATP-binding</keyword>
<feature type="active site" evidence="9">
    <location>
        <position position="157"/>
    </location>
</feature>
<dbReference type="GO" id="GO:0050515">
    <property type="term" value="F:4-(cytidine 5'-diphospho)-2-C-methyl-D-erythritol kinase activity"/>
    <property type="evidence" value="ECO:0007669"/>
    <property type="project" value="UniProtKB-UniRule"/>
</dbReference>
<keyword evidence="5 9" id="KW-0547">Nucleotide-binding</keyword>
<feature type="active site" evidence="9">
    <location>
        <position position="11"/>
    </location>
</feature>
<keyword evidence="6 9" id="KW-0418">Kinase</keyword>
<dbReference type="UniPathway" id="UPA00056">
    <property type="reaction ID" value="UER00094"/>
</dbReference>
<keyword evidence="9" id="KW-0414">Isoprene biosynthesis</keyword>
<keyword evidence="4 9" id="KW-0808">Transferase</keyword>
<evidence type="ECO:0000256" key="4">
    <source>
        <dbReference type="ARBA" id="ARBA00022679"/>
    </source>
</evidence>
<dbReference type="HAMAP" id="MF_00061">
    <property type="entry name" value="IspE"/>
    <property type="match status" value="1"/>
</dbReference>
<dbReference type="InterPro" id="IPR013750">
    <property type="entry name" value="GHMP_kinase_C_dom"/>
</dbReference>
<sequence>MREVRASAPGKVNVILRAGAPDADGYHELVTVFECLDVRESVTVRTSKSPGIRIETVAYGADGSVDEVATAVMADLDPATHLAYRAARALQKLAAAGPWAQTAAGVSIHVDKRIPIAGGMAGGSADAAATLVACNQLWGLGLTLEQLCQIGRTLGADVPACIMGGMTLGQGRGDRLTSLLDPDQSSWPRHYWVMARAHHGLSTPEVFRTLDQLREGGVPAQLSETERQALCAGADELASVLCNDLTAPALHLYPELATTIHDATDAGACAAILSGSGPTIAVLAHNREQADELAEALRTSNEVSAVLPTSGPAVGAIVEEEGS</sequence>
<proteinExistence type="inferred from homology"/>
<comment type="similarity">
    <text evidence="1 9">Belongs to the GHMP kinase family. IspE subfamily.</text>
</comment>
<evidence type="ECO:0000313" key="12">
    <source>
        <dbReference type="EMBL" id="VYS73159.1"/>
    </source>
</evidence>
<evidence type="ECO:0000256" key="9">
    <source>
        <dbReference type="HAMAP-Rule" id="MF_00061"/>
    </source>
</evidence>
<dbReference type="PIRSF" id="PIRSF010376">
    <property type="entry name" value="IspE"/>
    <property type="match status" value="1"/>
</dbReference>
<protein>
    <recommendedName>
        <fullName evidence="3 9">4-diphosphocytidyl-2-C-methyl-D-erythritol kinase</fullName>
        <shortName evidence="9">CMK</shortName>
        <ecNumber evidence="2 9">2.7.1.148</ecNumber>
    </recommendedName>
    <alternativeName>
        <fullName evidence="8 9">4-(cytidine-5'-diphospho)-2-C-methyl-D-erythritol kinase</fullName>
    </alternativeName>
</protein>
<dbReference type="InterPro" id="IPR036554">
    <property type="entry name" value="GHMP_kinase_C_sf"/>
</dbReference>
<evidence type="ECO:0000256" key="3">
    <source>
        <dbReference type="ARBA" id="ARBA00017473"/>
    </source>
</evidence>
<dbReference type="PANTHER" id="PTHR43527">
    <property type="entry name" value="4-DIPHOSPHOCYTIDYL-2-C-METHYL-D-ERYTHRITOL KINASE, CHLOROPLASTIC"/>
    <property type="match status" value="1"/>
</dbReference>
<organism evidence="12">
    <name type="scientific">Schaalia odontolytica</name>
    <dbReference type="NCBI Taxonomy" id="1660"/>
    <lineage>
        <taxon>Bacteria</taxon>
        <taxon>Bacillati</taxon>
        <taxon>Actinomycetota</taxon>
        <taxon>Actinomycetes</taxon>
        <taxon>Actinomycetales</taxon>
        <taxon>Actinomycetaceae</taxon>
        <taxon>Schaalia</taxon>
    </lineage>
</organism>
<dbReference type="Gene3D" id="3.30.230.10">
    <property type="match status" value="1"/>
</dbReference>
<dbReference type="SUPFAM" id="SSF55060">
    <property type="entry name" value="GHMP Kinase, C-terminal domain"/>
    <property type="match status" value="1"/>
</dbReference>
<evidence type="ECO:0000256" key="5">
    <source>
        <dbReference type="ARBA" id="ARBA00022741"/>
    </source>
</evidence>
<dbReference type="InterPro" id="IPR004424">
    <property type="entry name" value="IspE"/>
</dbReference>
<evidence type="ECO:0000256" key="1">
    <source>
        <dbReference type="ARBA" id="ARBA00009684"/>
    </source>
</evidence>
<evidence type="ECO:0000256" key="2">
    <source>
        <dbReference type="ARBA" id="ARBA00012052"/>
    </source>
</evidence>
<evidence type="ECO:0000256" key="6">
    <source>
        <dbReference type="ARBA" id="ARBA00022777"/>
    </source>
</evidence>
<evidence type="ECO:0000256" key="7">
    <source>
        <dbReference type="ARBA" id="ARBA00022840"/>
    </source>
</evidence>
<dbReference type="InterPro" id="IPR014721">
    <property type="entry name" value="Ribsml_uS5_D2-typ_fold_subgr"/>
</dbReference>
<dbReference type="GO" id="GO:0016114">
    <property type="term" value="P:terpenoid biosynthetic process"/>
    <property type="evidence" value="ECO:0007669"/>
    <property type="project" value="UniProtKB-UniRule"/>
</dbReference>
<dbReference type="Pfam" id="PF08544">
    <property type="entry name" value="GHMP_kinases_C"/>
    <property type="match status" value="1"/>
</dbReference>
<reference evidence="12" key="1">
    <citation type="submission" date="2019-11" db="EMBL/GenBank/DDBJ databases">
        <authorList>
            <person name="Feng L."/>
        </authorList>
    </citation>
    <scope>NUCLEOTIDE SEQUENCE</scope>
    <source>
        <strain evidence="12">AodontolyticusLFYP35</strain>
    </source>
</reference>
<dbReference type="GO" id="GO:0005524">
    <property type="term" value="F:ATP binding"/>
    <property type="evidence" value="ECO:0007669"/>
    <property type="project" value="UniProtKB-UniRule"/>
</dbReference>
<dbReference type="NCBIfam" id="NF002870">
    <property type="entry name" value="PRK03188.1"/>
    <property type="match status" value="1"/>
</dbReference>
<dbReference type="EC" id="2.7.1.148" evidence="2 9"/>
<dbReference type="NCBIfam" id="TIGR00154">
    <property type="entry name" value="ispE"/>
    <property type="match status" value="1"/>
</dbReference>
<comment type="catalytic activity">
    <reaction evidence="9">
        <text>4-CDP-2-C-methyl-D-erythritol + ATP = 4-CDP-2-C-methyl-D-erythritol 2-phosphate + ADP + H(+)</text>
        <dbReference type="Rhea" id="RHEA:18437"/>
        <dbReference type="ChEBI" id="CHEBI:15378"/>
        <dbReference type="ChEBI" id="CHEBI:30616"/>
        <dbReference type="ChEBI" id="CHEBI:57823"/>
        <dbReference type="ChEBI" id="CHEBI:57919"/>
        <dbReference type="ChEBI" id="CHEBI:456216"/>
        <dbReference type="EC" id="2.7.1.148"/>
    </reaction>
</comment>
<accession>A0A6N2QYP8</accession>
<dbReference type="SUPFAM" id="SSF54211">
    <property type="entry name" value="Ribosomal protein S5 domain 2-like"/>
    <property type="match status" value="1"/>
</dbReference>
<feature type="binding site" evidence="9">
    <location>
        <begin position="115"/>
        <end position="125"/>
    </location>
    <ligand>
        <name>ATP</name>
        <dbReference type="ChEBI" id="CHEBI:30616"/>
    </ligand>
</feature>
<comment type="pathway">
    <text evidence="9">Isoprenoid biosynthesis; isopentenyl diphosphate biosynthesis via DXP pathway; isopentenyl diphosphate from 1-deoxy-D-xylulose 5-phosphate: step 3/6.</text>
</comment>
<feature type="domain" description="GHMP kinase C-terminal" evidence="11">
    <location>
        <begin position="245"/>
        <end position="299"/>
    </location>
</feature>
<dbReference type="InterPro" id="IPR020568">
    <property type="entry name" value="Ribosomal_Su5_D2-typ_SF"/>
</dbReference>
<dbReference type="Pfam" id="PF00288">
    <property type="entry name" value="GHMP_kinases_N"/>
    <property type="match status" value="1"/>
</dbReference>
<dbReference type="InterPro" id="IPR006204">
    <property type="entry name" value="GHMP_kinase_N_dom"/>
</dbReference>
<evidence type="ECO:0000259" key="11">
    <source>
        <dbReference type="Pfam" id="PF08544"/>
    </source>
</evidence>
<gene>
    <name evidence="9 12" type="primary">ispE</name>
    <name evidence="12" type="ORF">AOLFYP35_00068</name>
</gene>